<accession>A0A9P5XQB6</accession>
<evidence type="ECO:0000313" key="2">
    <source>
        <dbReference type="Proteomes" id="UP000807353"/>
    </source>
</evidence>
<dbReference type="OrthoDB" id="2629491at2759"/>
<dbReference type="AlphaFoldDB" id="A0A9P5XQB6"/>
<name>A0A9P5XQB6_9AGAR</name>
<comment type="caution">
    <text evidence="1">The sequence shown here is derived from an EMBL/GenBank/DDBJ whole genome shotgun (WGS) entry which is preliminary data.</text>
</comment>
<evidence type="ECO:0000313" key="1">
    <source>
        <dbReference type="EMBL" id="KAF9455613.1"/>
    </source>
</evidence>
<sequence>MRGVWGFFLAPGGGYSVPFTILYDIWKDNPDKWTETLQSIENTYLDLLVDGSQDMKSFESCESVRDSVREELHRNYPTIFPLGHAGTSVGQLAYYMLEPEAYNATLQAVCSKYNYEDMEVDEIHAYFVHTANISLGSSTQDWIDPFEYPMGQTCQECPKYNHIPKTLVLEYPHTNIETSHQIKSVVNRKPNSLYLRGIIYHGDNHFTSRIISRKGQIWYHDGMLTKETCIEDGTLEDMSNEELKECQGKDLILAVYSQV</sequence>
<protein>
    <submittedName>
        <fullName evidence="1">Uncharacterized protein</fullName>
    </submittedName>
</protein>
<keyword evidence="2" id="KW-1185">Reference proteome</keyword>
<reference evidence="1" key="1">
    <citation type="submission" date="2020-11" db="EMBL/GenBank/DDBJ databases">
        <authorList>
            <consortium name="DOE Joint Genome Institute"/>
            <person name="Ahrendt S."/>
            <person name="Riley R."/>
            <person name="Andreopoulos W."/>
            <person name="Labutti K."/>
            <person name="Pangilinan J."/>
            <person name="Ruiz-Duenas F.J."/>
            <person name="Barrasa J.M."/>
            <person name="Sanchez-Garcia M."/>
            <person name="Camarero S."/>
            <person name="Miyauchi S."/>
            <person name="Serrano A."/>
            <person name="Linde D."/>
            <person name="Babiker R."/>
            <person name="Drula E."/>
            <person name="Ayuso-Fernandez I."/>
            <person name="Pacheco R."/>
            <person name="Padilla G."/>
            <person name="Ferreira P."/>
            <person name="Barriuso J."/>
            <person name="Kellner H."/>
            <person name="Castanera R."/>
            <person name="Alfaro M."/>
            <person name="Ramirez L."/>
            <person name="Pisabarro A.G."/>
            <person name="Kuo A."/>
            <person name="Tritt A."/>
            <person name="Lipzen A."/>
            <person name="He G."/>
            <person name="Yan M."/>
            <person name="Ng V."/>
            <person name="Cullen D."/>
            <person name="Martin F."/>
            <person name="Rosso M.-N."/>
            <person name="Henrissat B."/>
            <person name="Hibbett D."/>
            <person name="Martinez A.T."/>
            <person name="Grigoriev I.V."/>
        </authorList>
    </citation>
    <scope>NUCLEOTIDE SEQUENCE</scope>
    <source>
        <strain evidence="1">CBS 247.69</strain>
    </source>
</reference>
<dbReference type="Proteomes" id="UP000807353">
    <property type="component" value="Unassembled WGS sequence"/>
</dbReference>
<gene>
    <name evidence="1" type="ORF">BDZ94DRAFT_1293143</name>
</gene>
<organism evidence="1 2">
    <name type="scientific">Collybia nuda</name>
    <dbReference type="NCBI Taxonomy" id="64659"/>
    <lineage>
        <taxon>Eukaryota</taxon>
        <taxon>Fungi</taxon>
        <taxon>Dikarya</taxon>
        <taxon>Basidiomycota</taxon>
        <taxon>Agaricomycotina</taxon>
        <taxon>Agaricomycetes</taxon>
        <taxon>Agaricomycetidae</taxon>
        <taxon>Agaricales</taxon>
        <taxon>Tricholomatineae</taxon>
        <taxon>Clitocybaceae</taxon>
        <taxon>Collybia</taxon>
    </lineage>
</organism>
<dbReference type="EMBL" id="MU150586">
    <property type="protein sequence ID" value="KAF9455613.1"/>
    <property type="molecule type" value="Genomic_DNA"/>
</dbReference>
<proteinExistence type="predicted"/>